<dbReference type="GO" id="GO:0003723">
    <property type="term" value="F:RNA binding"/>
    <property type="evidence" value="ECO:0007669"/>
    <property type="project" value="TreeGrafter"/>
</dbReference>
<gene>
    <name evidence="3" type="ORF">NA57DRAFT_77458</name>
</gene>
<evidence type="ECO:0000256" key="1">
    <source>
        <dbReference type="ARBA" id="ARBA00011069"/>
    </source>
</evidence>
<evidence type="ECO:0008006" key="5">
    <source>
        <dbReference type="Google" id="ProtNLM"/>
    </source>
</evidence>
<dbReference type="AlphaFoldDB" id="A0A9P4IDU6"/>
<comment type="similarity">
    <text evidence="1">Belongs to the CWC26 family.</text>
</comment>
<feature type="compositionally biased region" description="Acidic residues" evidence="2">
    <location>
        <begin position="113"/>
        <end position="123"/>
    </location>
</feature>
<dbReference type="InterPro" id="IPR018609">
    <property type="entry name" value="Bud13"/>
</dbReference>
<reference evidence="3" key="1">
    <citation type="journal article" date="2020" name="Stud. Mycol.">
        <title>101 Dothideomycetes genomes: a test case for predicting lifestyles and emergence of pathogens.</title>
        <authorList>
            <person name="Haridas S."/>
            <person name="Albert R."/>
            <person name="Binder M."/>
            <person name="Bloem J."/>
            <person name="Labutti K."/>
            <person name="Salamov A."/>
            <person name="Andreopoulos B."/>
            <person name="Baker S."/>
            <person name="Barry K."/>
            <person name="Bills G."/>
            <person name="Bluhm B."/>
            <person name="Cannon C."/>
            <person name="Castanera R."/>
            <person name="Culley D."/>
            <person name="Daum C."/>
            <person name="Ezra D."/>
            <person name="Gonzalez J."/>
            <person name="Henrissat B."/>
            <person name="Kuo A."/>
            <person name="Liang C."/>
            <person name="Lipzen A."/>
            <person name="Lutzoni F."/>
            <person name="Magnuson J."/>
            <person name="Mondo S."/>
            <person name="Nolan M."/>
            <person name="Ohm R."/>
            <person name="Pangilinan J."/>
            <person name="Park H.-J."/>
            <person name="Ramirez L."/>
            <person name="Alfaro M."/>
            <person name="Sun H."/>
            <person name="Tritt A."/>
            <person name="Yoshinaga Y."/>
            <person name="Zwiers L.-H."/>
            <person name="Turgeon B."/>
            <person name="Goodwin S."/>
            <person name="Spatafora J."/>
            <person name="Crous P."/>
            <person name="Grigoriev I."/>
        </authorList>
    </citation>
    <scope>NUCLEOTIDE SEQUENCE</scope>
    <source>
        <strain evidence="3">CBS 133067</strain>
    </source>
</reference>
<evidence type="ECO:0000313" key="4">
    <source>
        <dbReference type="Proteomes" id="UP000799772"/>
    </source>
</evidence>
<feature type="compositionally biased region" description="Low complexity" evidence="2">
    <location>
        <begin position="83"/>
        <end position="104"/>
    </location>
</feature>
<feature type="region of interest" description="Disordered" evidence="2">
    <location>
        <begin position="16"/>
        <end position="123"/>
    </location>
</feature>
<evidence type="ECO:0000256" key="2">
    <source>
        <dbReference type="SAM" id="MobiDB-lite"/>
    </source>
</evidence>
<feature type="region of interest" description="Disordered" evidence="2">
    <location>
        <begin position="145"/>
        <end position="221"/>
    </location>
</feature>
<accession>A0A9P4IDU6</accession>
<organism evidence="3 4">
    <name type="scientific">Rhizodiscina lignyota</name>
    <dbReference type="NCBI Taxonomy" id="1504668"/>
    <lineage>
        <taxon>Eukaryota</taxon>
        <taxon>Fungi</taxon>
        <taxon>Dikarya</taxon>
        <taxon>Ascomycota</taxon>
        <taxon>Pezizomycotina</taxon>
        <taxon>Dothideomycetes</taxon>
        <taxon>Pleosporomycetidae</taxon>
        <taxon>Aulographales</taxon>
        <taxon>Rhizodiscinaceae</taxon>
        <taxon>Rhizodiscina</taxon>
    </lineage>
</organism>
<name>A0A9P4IDU6_9PEZI</name>
<dbReference type="Proteomes" id="UP000799772">
    <property type="component" value="Unassembled WGS sequence"/>
</dbReference>
<keyword evidence="4" id="KW-1185">Reference proteome</keyword>
<sequence>MSLADYLAKKYLTADSKSEKKGKKRKRKEASGFSIADDDTLGWENPKSGRDDEDTPITVATGSAEFRKAKTNNWTTVGSTAPSSAQLDQSAEAAEADAIISSAAAEREAAREQEDEAPEIVDEDGVTTMQSGALAGLQTAAQVAAAVDKKRRRERKRAEEAKEGGPGGETIYRDASGRIINVAMKRAEARKQAEEEERKKREAQEAAKGDVQRLEKEKRRQDLQDAKLMTVARYADDVEMNQELKERDRWNDPAAGFIAEKKQGKSVSGRPLYKGAAWPNRYGIKPGHKWDGVERSNGFEKKWFEARNRQNSRKELEHMWQMDE</sequence>
<dbReference type="EMBL" id="ML978128">
    <property type="protein sequence ID" value="KAF2097204.1"/>
    <property type="molecule type" value="Genomic_DNA"/>
</dbReference>
<dbReference type="InterPro" id="IPR051112">
    <property type="entry name" value="CWC26_splicing_factor"/>
</dbReference>
<dbReference type="Pfam" id="PF09736">
    <property type="entry name" value="Bud13"/>
    <property type="match status" value="1"/>
</dbReference>
<dbReference type="PANTHER" id="PTHR31809:SF0">
    <property type="entry name" value="BUD13 HOMOLOG"/>
    <property type="match status" value="1"/>
</dbReference>
<dbReference type="GO" id="GO:0005684">
    <property type="term" value="C:U2-type spliceosomal complex"/>
    <property type="evidence" value="ECO:0007669"/>
    <property type="project" value="TreeGrafter"/>
</dbReference>
<proteinExistence type="inferred from homology"/>
<comment type="caution">
    <text evidence="3">The sequence shown here is derived from an EMBL/GenBank/DDBJ whole genome shotgun (WGS) entry which is preliminary data.</text>
</comment>
<feature type="compositionally biased region" description="Polar residues" evidence="2">
    <location>
        <begin position="71"/>
        <end position="82"/>
    </location>
</feature>
<dbReference type="GO" id="GO:0000398">
    <property type="term" value="P:mRNA splicing, via spliceosome"/>
    <property type="evidence" value="ECO:0007669"/>
    <property type="project" value="TreeGrafter"/>
</dbReference>
<dbReference type="GO" id="GO:0070274">
    <property type="term" value="C:RES complex"/>
    <property type="evidence" value="ECO:0007669"/>
    <property type="project" value="TreeGrafter"/>
</dbReference>
<evidence type="ECO:0000313" key="3">
    <source>
        <dbReference type="EMBL" id="KAF2097204.1"/>
    </source>
</evidence>
<dbReference type="OrthoDB" id="6022at2759"/>
<feature type="compositionally biased region" description="Basic and acidic residues" evidence="2">
    <location>
        <begin position="185"/>
        <end position="221"/>
    </location>
</feature>
<dbReference type="PANTHER" id="PTHR31809">
    <property type="entry name" value="BUD13 HOMOLOG"/>
    <property type="match status" value="1"/>
</dbReference>
<protein>
    <recommendedName>
        <fullName evidence="5">Pre-mRNA-splicing factor CWC26</fullName>
    </recommendedName>
</protein>